<evidence type="ECO:0000256" key="12">
    <source>
        <dbReference type="SAM" id="MobiDB-lite"/>
    </source>
</evidence>
<dbReference type="GO" id="GO:0000902">
    <property type="term" value="P:cell morphogenesis"/>
    <property type="evidence" value="ECO:0007669"/>
    <property type="project" value="TreeGrafter"/>
</dbReference>
<dbReference type="GO" id="GO:0007043">
    <property type="term" value="P:cell-cell junction assembly"/>
    <property type="evidence" value="ECO:0007669"/>
    <property type="project" value="TreeGrafter"/>
</dbReference>
<evidence type="ECO:0000313" key="15">
    <source>
        <dbReference type="Ensembl" id="ENSAPLP00020010819.1"/>
    </source>
</evidence>
<dbReference type="GO" id="GO:0034332">
    <property type="term" value="P:adherens junction organization"/>
    <property type="evidence" value="ECO:0007669"/>
    <property type="project" value="TreeGrafter"/>
</dbReference>
<dbReference type="FunFam" id="2.60.40.60:FF:000022">
    <property type="entry name" value="Cadherin 2"/>
    <property type="match status" value="1"/>
</dbReference>
<dbReference type="GO" id="GO:0016600">
    <property type="term" value="C:flotillin complex"/>
    <property type="evidence" value="ECO:0007669"/>
    <property type="project" value="TreeGrafter"/>
</dbReference>
<keyword evidence="13" id="KW-0732">Signal</keyword>
<dbReference type="AlphaFoldDB" id="A0A8B9STF4"/>
<dbReference type="FunFam" id="2.60.40.60:FF:000011">
    <property type="entry name" value="Cadherin 1"/>
    <property type="match status" value="1"/>
</dbReference>
<dbReference type="CDD" id="cd11304">
    <property type="entry name" value="Cadherin_repeat"/>
    <property type="match status" value="3"/>
</dbReference>
<dbReference type="FunFam" id="2.60.40.60:FF:000027">
    <property type="entry name" value="Cadherin 2"/>
    <property type="match status" value="1"/>
</dbReference>
<keyword evidence="2" id="KW-1003">Cell membrane</keyword>
<keyword evidence="7" id="KW-0130">Cell adhesion</keyword>
<feature type="region of interest" description="Disordered" evidence="12">
    <location>
        <begin position="683"/>
        <end position="702"/>
    </location>
</feature>
<dbReference type="CDD" id="cd00031">
    <property type="entry name" value="CA_like"/>
    <property type="match status" value="1"/>
</dbReference>
<keyword evidence="4" id="KW-0479">Metal-binding</keyword>
<dbReference type="GO" id="GO:0043296">
    <property type="term" value="C:apical junction complex"/>
    <property type="evidence" value="ECO:0007669"/>
    <property type="project" value="TreeGrafter"/>
</dbReference>
<dbReference type="Proteomes" id="UP000694400">
    <property type="component" value="Chromosome 13"/>
</dbReference>
<dbReference type="GO" id="GO:0007416">
    <property type="term" value="P:synapse assembly"/>
    <property type="evidence" value="ECO:0007669"/>
    <property type="project" value="TreeGrafter"/>
</dbReference>
<dbReference type="SUPFAM" id="SSF49313">
    <property type="entry name" value="Cadherin-like"/>
    <property type="match status" value="5"/>
</dbReference>
<feature type="domain" description="Cadherin" evidence="14">
    <location>
        <begin position="92"/>
        <end position="174"/>
    </location>
</feature>
<dbReference type="FunFam" id="2.60.40.60:FF:000019">
    <property type="entry name" value="Cadherin 2"/>
    <property type="match status" value="1"/>
</dbReference>
<keyword evidence="6 11" id="KW-0106">Calcium</keyword>
<dbReference type="GO" id="GO:0016339">
    <property type="term" value="P:calcium-dependent cell-cell adhesion via plasma membrane cell adhesion molecules"/>
    <property type="evidence" value="ECO:0007669"/>
    <property type="project" value="TreeGrafter"/>
</dbReference>
<dbReference type="PRINTS" id="PR00205">
    <property type="entry name" value="CADHERIN"/>
</dbReference>
<protein>
    <submittedName>
        <fullName evidence="15">Cadherin 1</fullName>
    </submittedName>
</protein>
<evidence type="ECO:0000256" key="1">
    <source>
        <dbReference type="ARBA" id="ARBA00004251"/>
    </source>
</evidence>
<evidence type="ECO:0000256" key="8">
    <source>
        <dbReference type="ARBA" id="ARBA00022989"/>
    </source>
</evidence>
<evidence type="ECO:0000256" key="5">
    <source>
        <dbReference type="ARBA" id="ARBA00022737"/>
    </source>
</evidence>
<dbReference type="GO" id="GO:0009986">
    <property type="term" value="C:cell surface"/>
    <property type="evidence" value="ECO:0007669"/>
    <property type="project" value="UniProtKB-ARBA"/>
</dbReference>
<proteinExistence type="predicted"/>
<organism evidence="15 16">
    <name type="scientific">Anas platyrhynchos</name>
    <name type="common">Mallard</name>
    <name type="synonym">Anas boschas</name>
    <dbReference type="NCBI Taxonomy" id="8839"/>
    <lineage>
        <taxon>Eukaryota</taxon>
        <taxon>Metazoa</taxon>
        <taxon>Chordata</taxon>
        <taxon>Craniata</taxon>
        <taxon>Vertebrata</taxon>
        <taxon>Euteleostomi</taxon>
        <taxon>Archelosauria</taxon>
        <taxon>Archosauria</taxon>
        <taxon>Dinosauria</taxon>
        <taxon>Saurischia</taxon>
        <taxon>Theropoda</taxon>
        <taxon>Coelurosauria</taxon>
        <taxon>Aves</taxon>
        <taxon>Neognathae</taxon>
        <taxon>Galloanserae</taxon>
        <taxon>Anseriformes</taxon>
        <taxon>Anatidae</taxon>
        <taxon>Anatinae</taxon>
        <taxon>Anas</taxon>
    </lineage>
</organism>
<feature type="chain" id="PRO_5034226594" evidence="13">
    <location>
        <begin position="21"/>
        <end position="702"/>
    </location>
</feature>
<evidence type="ECO:0000256" key="13">
    <source>
        <dbReference type="SAM" id="SignalP"/>
    </source>
</evidence>
<dbReference type="PANTHER" id="PTHR24027">
    <property type="entry name" value="CADHERIN-23"/>
    <property type="match status" value="1"/>
</dbReference>
<accession>A0A8B9STF4</accession>
<keyword evidence="10" id="KW-0325">Glycoprotein</keyword>
<keyword evidence="9" id="KW-0472">Membrane</keyword>
<reference evidence="15" key="1">
    <citation type="submission" date="2019-08" db="EMBL/GenBank/DDBJ databases">
        <title>Three high-quality genomes provides insights into domestication of ducks.</title>
        <authorList>
            <person name="Hou Z.C."/>
            <person name="Zhu F."/>
            <person name="Yin Z.T."/>
            <person name="Zhang F."/>
        </authorList>
    </citation>
    <scope>NUCLEOTIDE SEQUENCE [LARGE SCALE GENOMIC DNA]</scope>
</reference>
<sequence>MAPCTFLLLLLLLLLQVGRSGGCCASVRGDKEGRGNPHGTAPLPSRCSVDDVAFPKSGRGLRRQKRDWVIPPISCPENNRGPFPMKLAQIKSNKDKETKVFYSITGQGVDSPPVGVFTIERETGWLEVTKPLDREEIDKYVLFSHAVSANGQPVEDPMEIIITVRDQNDNKPVFTKQLFVGYIEENAKPGTSVMTVNATDADDAVTVNNGIVSYSIVSQEPPKPHPQMFTIDPQKGVISVLGTGLDRETTPNYTLIVQATDQEGTGLSTTATAVIEVTDANDNIPIFDPTMYEGTVPENEVGLEVARLHVTDLDMPGSPAWQAVYRIKSGDQDGAFSITTDPNTNDGILRTAKGLDYETRNRYDLVVTVENKVPLSVSLRLSSASVLVLVRDVNEPPVFVPPVKRVEVPEDLPVGHEVASYTAQDPDKDQRNRITYRMGSDPAGWLAIHPENGIVTAAQPLDRESVHAINSTYKAIVLAVDNGVPDATGTGTLLLLLQDVNDNGPTPEPRIFDICSRQPEDQTLTIVDKDLPPNTYPFQAALEHGSGTNWTVEIFGQGSPVSPTQDSLVLKLKKELEPGEYSIFLKLTDSQGKAQMTEVKAQVCDCEGAAENCEQRAFTATAIVNIRDAITSALPWLSLPTQAPCAQQVVPKHPLKLPGADGDGHRLPATSTTAISTQMRRRALPVAQEGRQAGRTSRACPR</sequence>
<reference evidence="15" key="2">
    <citation type="submission" date="2025-08" db="UniProtKB">
        <authorList>
            <consortium name="Ensembl"/>
        </authorList>
    </citation>
    <scope>IDENTIFICATION</scope>
</reference>
<keyword evidence="5" id="KW-0677">Repeat</keyword>
<dbReference type="PROSITE" id="PS00232">
    <property type="entry name" value="CADHERIN_1"/>
    <property type="match status" value="2"/>
</dbReference>
<evidence type="ECO:0000259" key="14">
    <source>
        <dbReference type="PROSITE" id="PS50268"/>
    </source>
</evidence>
<dbReference type="InterPro" id="IPR015919">
    <property type="entry name" value="Cadherin-like_sf"/>
</dbReference>
<dbReference type="GO" id="GO:0016477">
    <property type="term" value="P:cell migration"/>
    <property type="evidence" value="ECO:0007669"/>
    <property type="project" value="TreeGrafter"/>
</dbReference>
<feature type="signal peptide" evidence="13">
    <location>
        <begin position="1"/>
        <end position="20"/>
    </location>
</feature>
<evidence type="ECO:0000256" key="10">
    <source>
        <dbReference type="ARBA" id="ARBA00023180"/>
    </source>
</evidence>
<reference evidence="15" key="3">
    <citation type="submission" date="2025-09" db="UniProtKB">
        <authorList>
            <consortium name="Ensembl"/>
        </authorList>
    </citation>
    <scope>IDENTIFICATION</scope>
</reference>
<feature type="domain" description="Cadherin" evidence="14">
    <location>
        <begin position="400"/>
        <end position="511"/>
    </location>
</feature>
<evidence type="ECO:0000313" key="16">
    <source>
        <dbReference type="Proteomes" id="UP000694400"/>
    </source>
</evidence>
<dbReference type="Pfam" id="PF00028">
    <property type="entry name" value="Cadherin"/>
    <property type="match status" value="4"/>
</dbReference>
<dbReference type="GO" id="GO:0007156">
    <property type="term" value="P:homophilic cell adhesion via plasma membrane adhesion molecules"/>
    <property type="evidence" value="ECO:0007669"/>
    <property type="project" value="InterPro"/>
</dbReference>
<keyword evidence="3" id="KW-0812">Transmembrane</keyword>
<dbReference type="InterPro" id="IPR039808">
    <property type="entry name" value="Cadherin"/>
</dbReference>
<feature type="domain" description="Cadherin" evidence="14">
    <location>
        <begin position="288"/>
        <end position="399"/>
    </location>
</feature>
<dbReference type="PANTHER" id="PTHR24027:SF319">
    <property type="entry name" value="CADHERIN-1"/>
    <property type="match status" value="1"/>
</dbReference>
<evidence type="ECO:0000256" key="9">
    <source>
        <dbReference type="ARBA" id="ARBA00023136"/>
    </source>
</evidence>
<dbReference type="Gene3D" id="2.60.40.60">
    <property type="entry name" value="Cadherins"/>
    <property type="match status" value="5"/>
</dbReference>
<evidence type="ECO:0000256" key="4">
    <source>
        <dbReference type="ARBA" id="ARBA00022723"/>
    </source>
</evidence>
<evidence type="ECO:0000256" key="2">
    <source>
        <dbReference type="ARBA" id="ARBA00022475"/>
    </source>
</evidence>
<evidence type="ECO:0000256" key="11">
    <source>
        <dbReference type="PROSITE-ProRule" id="PRU00043"/>
    </source>
</evidence>
<dbReference type="PROSITE" id="PS50268">
    <property type="entry name" value="CADHERIN_2"/>
    <property type="match status" value="4"/>
</dbReference>
<keyword evidence="8" id="KW-1133">Transmembrane helix</keyword>
<dbReference type="GO" id="GO:0005737">
    <property type="term" value="C:cytoplasm"/>
    <property type="evidence" value="ECO:0007669"/>
    <property type="project" value="TreeGrafter"/>
</dbReference>
<dbReference type="GO" id="GO:0045296">
    <property type="term" value="F:cadherin binding"/>
    <property type="evidence" value="ECO:0007669"/>
    <property type="project" value="TreeGrafter"/>
</dbReference>
<evidence type="ECO:0000256" key="3">
    <source>
        <dbReference type="ARBA" id="ARBA00022692"/>
    </source>
</evidence>
<feature type="domain" description="Cadherin" evidence="14">
    <location>
        <begin position="175"/>
        <end position="287"/>
    </location>
</feature>
<dbReference type="FunFam" id="2.60.40.60:FF:000031">
    <property type="entry name" value="Cadherin 3"/>
    <property type="match status" value="1"/>
</dbReference>
<evidence type="ECO:0000256" key="6">
    <source>
        <dbReference type="ARBA" id="ARBA00022837"/>
    </source>
</evidence>
<dbReference type="GO" id="GO:0008013">
    <property type="term" value="F:beta-catenin binding"/>
    <property type="evidence" value="ECO:0007669"/>
    <property type="project" value="TreeGrafter"/>
</dbReference>
<dbReference type="SMART" id="SM00112">
    <property type="entry name" value="CA"/>
    <property type="match status" value="4"/>
</dbReference>
<dbReference type="GO" id="GO:0005912">
    <property type="term" value="C:adherens junction"/>
    <property type="evidence" value="ECO:0007669"/>
    <property type="project" value="TreeGrafter"/>
</dbReference>
<dbReference type="InterPro" id="IPR020894">
    <property type="entry name" value="Cadherin_CS"/>
</dbReference>
<dbReference type="GO" id="GO:0005509">
    <property type="term" value="F:calcium ion binding"/>
    <property type="evidence" value="ECO:0007669"/>
    <property type="project" value="UniProtKB-UniRule"/>
</dbReference>
<name>A0A8B9STF4_ANAPL</name>
<comment type="subcellular location">
    <subcellularLocation>
        <location evidence="1">Cell membrane</location>
        <topology evidence="1">Single-pass type I membrane protein</topology>
    </subcellularLocation>
</comment>
<dbReference type="Ensembl" id="ENSAPLT00020011657.1">
    <property type="protein sequence ID" value="ENSAPLP00020010819.1"/>
    <property type="gene ID" value="ENSAPLG00020007744.1"/>
</dbReference>
<dbReference type="GO" id="GO:0016342">
    <property type="term" value="C:catenin complex"/>
    <property type="evidence" value="ECO:0007669"/>
    <property type="project" value="TreeGrafter"/>
</dbReference>
<dbReference type="InterPro" id="IPR002126">
    <property type="entry name" value="Cadherin-like_dom"/>
</dbReference>
<evidence type="ECO:0000256" key="7">
    <source>
        <dbReference type="ARBA" id="ARBA00022889"/>
    </source>
</evidence>
<dbReference type="GO" id="GO:0044331">
    <property type="term" value="P:cell-cell adhesion mediated by cadherin"/>
    <property type="evidence" value="ECO:0007669"/>
    <property type="project" value="TreeGrafter"/>
</dbReference>